<comment type="catalytic activity">
    <reaction evidence="7 8">
        <text>beta-D-fructose 6-phosphate + diphosphate = beta-D-fructose 1,6-bisphosphate + phosphate + H(+)</text>
        <dbReference type="Rhea" id="RHEA:13613"/>
        <dbReference type="ChEBI" id="CHEBI:15378"/>
        <dbReference type="ChEBI" id="CHEBI:32966"/>
        <dbReference type="ChEBI" id="CHEBI:33019"/>
        <dbReference type="ChEBI" id="CHEBI:43474"/>
        <dbReference type="ChEBI" id="CHEBI:57634"/>
        <dbReference type="EC" id="2.7.1.90"/>
    </reaction>
</comment>
<evidence type="ECO:0000313" key="10">
    <source>
        <dbReference type="EMBL" id="AQQ08294.1"/>
    </source>
</evidence>
<evidence type="ECO:0000256" key="3">
    <source>
        <dbReference type="ARBA" id="ARBA00022679"/>
    </source>
</evidence>
<comment type="pathway">
    <text evidence="8">Carbohydrate degradation; glycolysis; D-glyceraldehyde 3-phosphate and glycerone phosphate from D-glucose: step 3/4.</text>
</comment>
<dbReference type="KEGG" id="pbu:L21SP3_00070"/>
<comment type="activity regulation">
    <text evidence="8">Non-allosteric.</text>
</comment>
<dbReference type="GO" id="GO:0005737">
    <property type="term" value="C:cytoplasm"/>
    <property type="evidence" value="ECO:0007669"/>
    <property type="project" value="UniProtKB-SubCell"/>
</dbReference>
<dbReference type="STRING" id="1940790.L21SP3_00070"/>
<dbReference type="Gene3D" id="3.40.50.460">
    <property type="entry name" value="Phosphofructokinase domain"/>
    <property type="match status" value="1"/>
</dbReference>
<feature type="binding site" evidence="8">
    <location>
        <position position="16"/>
    </location>
    <ligand>
        <name>diphosphate</name>
        <dbReference type="ChEBI" id="CHEBI:33019"/>
    </ligand>
</feature>
<organism evidence="10 11">
    <name type="scientific">Sedimentisphaera cyanobacteriorum</name>
    <dbReference type="NCBI Taxonomy" id="1940790"/>
    <lineage>
        <taxon>Bacteria</taxon>
        <taxon>Pseudomonadati</taxon>
        <taxon>Planctomycetota</taxon>
        <taxon>Phycisphaerae</taxon>
        <taxon>Sedimentisphaerales</taxon>
        <taxon>Sedimentisphaeraceae</taxon>
        <taxon>Sedimentisphaera</taxon>
    </lineage>
</organism>
<feature type="binding site" evidence="8">
    <location>
        <position position="111"/>
    </location>
    <ligand>
        <name>Mg(2+)</name>
        <dbReference type="ChEBI" id="CHEBI:18420"/>
        <note>catalytic</note>
    </ligand>
</feature>
<protein>
    <recommendedName>
        <fullName evidence="8">Pyrophosphate--fructose 6-phosphate 1-phosphotransferase</fullName>
        <ecNumber evidence="8">2.7.1.90</ecNumber>
    </recommendedName>
    <alternativeName>
        <fullName evidence="8">6-phosphofructokinase, pyrophosphate dependent</fullName>
    </alternativeName>
    <alternativeName>
        <fullName evidence="8">PPi-dependent phosphofructokinase</fullName>
        <shortName evidence="8">PPi-PFK</shortName>
    </alternativeName>
    <alternativeName>
        <fullName evidence="8">Pyrophosphate-dependent 6-phosphofructose-1-kinase</fullName>
    </alternativeName>
</protein>
<dbReference type="GO" id="GO:0006002">
    <property type="term" value="P:fructose 6-phosphate metabolic process"/>
    <property type="evidence" value="ECO:0007669"/>
    <property type="project" value="InterPro"/>
</dbReference>
<dbReference type="GO" id="GO:0003872">
    <property type="term" value="F:6-phosphofructokinase activity"/>
    <property type="evidence" value="ECO:0007669"/>
    <property type="project" value="UniProtKB-UniRule"/>
</dbReference>
<dbReference type="InterPro" id="IPR022953">
    <property type="entry name" value="ATP_PFK"/>
</dbReference>
<sequence length="403" mass="43403">MSEAPKGNAIVSQSGGPTGVINASLVGVIEAAQKSEKIEKIYGAVHAVEGIVKDEFVDLTEIDYKTLDIVASTPSSALGSSRDKPDEAYCREILEICKKRNAAYFYYIGGNDSANTCKIINEQAEAAGYNMRAFHVPKTIDNDLRTTDHCPGYGTAAKFVACALMGDDLDNRALPGVKIDVIMGRDAGWLTAASTLGQRREDDGPHLVYVPERPVSIEKMVEDIKGVYNKLGRCVVAVSEGIKDTDGTTWAKKLAENAEVDSHGNVQLSGTGALADFLAGKIKGGTGIKRVRADTFGYLQRSFAGLQSSTDVSEARETGRKAVEFSMEYPSGSAIMKRTGSGENYGVKFERTELSNVAEFTKDLPEEYINDEGNGVTPAFKEYAYPLCGELPETGYLGNNPKV</sequence>
<comment type="subunit">
    <text evidence="8">Homodimer.</text>
</comment>
<dbReference type="PANTHER" id="PTHR45770">
    <property type="entry name" value="ATP-DEPENDENT 6-PHOSPHOFRUCTOKINASE 1"/>
    <property type="match status" value="1"/>
</dbReference>
<dbReference type="GO" id="GO:0047334">
    <property type="term" value="F:diphosphate-fructose-6-phosphate 1-phosphotransferase activity"/>
    <property type="evidence" value="ECO:0007669"/>
    <property type="project" value="UniProtKB-EC"/>
</dbReference>
<keyword evidence="5 8" id="KW-0418">Kinase</keyword>
<accession>A0A1Q2HM11</accession>
<name>A0A1Q2HM11_9BACT</name>
<dbReference type="EC" id="2.7.1.90" evidence="8"/>
<dbReference type="InterPro" id="IPR011404">
    <property type="entry name" value="PPi-PFK"/>
</dbReference>
<proteinExistence type="inferred from homology"/>
<dbReference type="RefSeq" id="WP_077538427.1">
    <property type="nucleotide sequence ID" value="NZ_CP019633.1"/>
</dbReference>
<dbReference type="EMBL" id="CP019633">
    <property type="protein sequence ID" value="AQQ08294.1"/>
    <property type="molecule type" value="Genomic_DNA"/>
</dbReference>
<keyword evidence="11" id="KW-1185">Reference proteome</keyword>
<dbReference type="InterPro" id="IPR050929">
    <property type="entry name" value="PFKA"/>
</dbReference>
<evidence type="ECO:0000256" key="2">
    <source>
        <dbReference type="ARBA" id="ARBA00003138"/>
    </source>
</evidence>
<keyword evidence="8" id="KW-0324">Glycolysis</keyword>
<evidence type="ECO:0000313" key="11">
    <source>
        <dbReference type="Proteomes" id="UP000188273"/>
    </source>
</evidence>
<dbReference type="Proteomes" id="UP000188273">
    <property type="component" value="Chromosome"/>
</dbReference>
<dbReference type="Pfam" id="PF00365">
    <property type="entry name" value="PFK"/>
    <property type="match status" value="1"/>
</dbReference>
<dbReference type="GO" id="GO:0046872">
    <property type="term" value="F:metal ion binding"/>
    <property type="evidence" value="ECO:0007669"/>
    <property type="project" value="UniProtKB-KW"/>
</dbReference>
<evidence type="ECO:0000256" key="7">
    <source>
        <dbReference type="ARBA" id="ARBA00048072"/>
    </source>
</evidence>
<reference evidence="11" key="1">
    <citation type="submission" date="2017-02" db="EMBL/GenBank/DDBJ databases">
        <title>Comparative genomics and description of representatives of a novel lineage of planctomycetes thriving in anoxic sediments.</title>
        <authorList>
            <person name="Spring S."/>
            <person name="Bunk B."/>
            <person name="Sproer C."/>
            <person name="Klenk H.-P."/>
        </authorList>
    </citation>
    <scope>NUCLEOTIDE SEQUENCE [LARGE SCALE GENOMIC DNA]</scope>
    <source>
        <strain evidence="11">L21-RPul-D3</strain>
    </source>
</reference>
<feature type="binding site" evidence="8">
    <location>
        <begin position="183"/>
        <end position="185"/>
    </location>
    <ligand>
        <name>substrate</name>
    </ligand>
</feature>
<dbReference type="InterPro" id="IPR035966">
    <property type="entry name" value="PKF_sf"/>
</dbReference>
<dbReference type="Gene3D" id="3.40.50.450">
    <property type="match status" value="1"/>
</dbReference>
<dbReference type="OrthoDB" id="9802503at2"/>
<dbReference type="UniPathway" id="UPA00109">
    <property type="reaction ID" value="UER00182"/>
</dbReference>
<evidence type="ECO:0000256" key="4">
    <source>
        <dbReference type="ARBA" id="ARBA00022723"/>
    </source>
</evidence>
<gene>
    <name evidence="10" type="primary">pfp_1</name>
    <name evidence="8" type="synonym">pfp</name>
    <name evidence="10" type="ORF">L21SP3_00070</name>
</gene>
<evidence type="ECO:0000259" key="9">
    <source>
        <dbReference type="Pfam" id="PF00365"/>
    </source>
</evidence>
<dbReference type="PRINTS" id="PR00476">
    <property type="entry name" value="PHFRCTKINASE"/>
</dbReference>
<feature type="binding site" evidence="8">
    <location>
        <begin position="139"/>
        <end position="141"/>
    </location>
    <ligand>
        <name>substrate</name>
    </ligand>
</feature>
<feature type="site" description="Important for catalytic activity; stabilizes the transition state when the phosphoryl donor is PPi" evidence="8">
    <location>
        <position position="138"/>
    </location>
</feature>
<keyword evidence="8" id="KW-0963">Cytoplasm</keyword>
<dbReference type="SUPFAM" id="SSF53784">
    <property type="entry name" value="Phosphofructokinase"/>
    <property type="match status" value="1"/>
</dbReference>
<evidence type="ECO:0000256" key="6">
    <source>
        <dbReference type="ARBA" id="ARBA00022842"/>
    </source>
</evidence>
<keyword evidence="6 8" id="KW-0460">Magnesium</keyword>
<dbReference type="PIRSF" id="PIRSF036483">
    <property type="entry name" value="PFK_XF0274"/>
    <property type="match status" value="1"/>
</dbReference>
<dbReference type="HAMAP" id="MF_01978">
    <property type="entry name" value="Phosphofructokinase_II_B2"/>
    <property type="match status" value="1"/>
</dbReference>
<comment type="similarity">
    <text evidence="8">Belongs to the phosphofructokinase type A (PFKA) family. PPi-dependent PFK group II subfamily. Clade 'B2' sub-subfamily.</text>
</comment>
<feature type="domain" description="Phosphofructokinase" evidence="9">
    <location>
        <begin position="10"/>
        <end position="325"/>
    </location>
</feature>
<dbReference type="AlphaFoldDB" id="A0A1Q2HM11"/>
<comment type="subcellular location">
    <subcellularLocation>
        <location evidence="8">Cytoplasm</location>
    </subcellularLocation>
</comment>
<keyword evidence="4 8" id="KW-0479">Metal-binding</keyword>
<evidence type="ECO:0000256" key="5">
    <source>
        <dbReference type="ARBA" id="ARBA00022777"/>
    </source>
</evidence>
<feature type="active site" description="Proton acceptor" evidence="8">
    <location>
        <position position="141"/>
    </location>
</feature>
<dbReference type="InterPro" id="IPR000023">
    <property type="entry name" value="Phosphofructokinase_dom"/>
</dbReference>
<evidence type="ECO:0000256" key="1">
    <source>
        <dbReference type="ARBA" id="ARBA00001946"/>
    </source>
</evidence>
<evidence type="ECO:0000256" key="8">
    <source>
        <dbReference type="HAMAP-Rule" id="MF_01978"/>
    </source>
</evidence>
<feature type="binding site" evidence="8">
    <location>
        <begin position="298"/>
        <end position="301"/>
    </location>
    <ligand>
        <name>substrate</name>
    </ligand>
</feature>
<feature type="site" description="Important for catalytic activity and substrate specificity; stabilizes the transition state when the phosphoryl donor is PPi; prevents ATP from binding by mimicking the alpha-phosphate group of ATP" evidence="8">
    <location>
        <position position="112"/>
    </location>
</feature>
<feature type="binding site" evidence="8">
    <location>
        <position position="240"/>
    </location>
    <ligand>
        <name>substrate</name>
    </ligand>
</feature>
<keyword evidence="3 8" id="KW-0808">Transferase</keyword>
<dbReference type="NCBIfam" id="NF010675">
    <property type="entry name" value="PRK14072.1"/>
    <property type="match status" value="1"/>
</dbReference>
<comment type="function">
    <text evidence="2 8">Catalyzes the phosphorylation of D-fructose 6-phosphate, the first committing step of glycolysis. Uses inorganic phosphate (PPi) as phosphoryl donor instead of ATP like common ATP-dependent phosphofructokinases (ATP-PFKs), which renders the reaction reversible, and can thus function both in glycolysis and gluconeogenesis. Consistently, PPi-PFK can replace the enzymes of both the forward (ATP-PFK) and reverse (fructose-bisphosphatase (FBPase)) reactions.</text>
</comment>
<comment type="cofactor">
    <cofactor evidence="1 8">
        <name>Mg(2+)</name>
        <dbReference type="ChEBI" id="CHEBI:18420"/>
    </cofactor>
</comment>